<keyword evidence="2" id="KW-1185">Reference proteome</keyword>
<dbReference type="EMBL" id="BSXS01001767">
    <property type="protein sequence ID" value="GME77183.1"/>
    <property type="molecule type" value="Genomic_DNA"/>
</dbReference>
<comment type="caution">
    <text evidence="1">The sequence shown here is derived from an EMBL/GenBank/DDBJ whole genome shotgun (WGS) entry which is preliminary data.</text>
</comment>
<organism evidence="1 2">
    <name type="scientific">Ambrosiozyma monospora</name>
    <name type="common">Yeast</name>
    <name type="synonym">Endomycopsis monosporus</name>
    <dbReference type="NCBI Taxonomy" id="43982"/>
    <lineage>
        <taxon>Eukaryota</taxon>
        <taxon>Fungi</taxon>
        <taxon>Dikarya</taxon>
        <taxon>Ascomycota</taxon>
        <taxon>Saccharomycotina</taxon>
        <taxon>Pichiomycetes</taxon>
        <taxon>Pichiales</taxon>
        <taxon>Pichiaceae</taxon>
        <taxon>Ambrosiozyma</taxon>
    </lineage>
</organism>
<protein>
    <submittedName>
        <fullName evidence="1">Unnamed protein product</fullName>
    </submittedName>
</protein>
<accession>A0ACB5SYX6</accession>
<reference evidence="1" key="1">
    <citation type="submission" date="2023-04" db="EMBL/GenBank/DDBJ databases">
        <title>Ambrosiozyma monospora NBRC 10751.</title>
        <authorList>
            <person name="Ichikawa N."/>
            <person name="Sato H."/>
            <person name="Tonouchi N."/>
        </authorList>
    </citation>
    <scope>NUCLEOTIDE SEQUENCE</scope>
    <source>
        <strain evidence="1">NBRC 10751</strain>
    </source>
</reference>
<evidence type="ECO:0000313" key="1">
    <source>
        <dbReference type="EMBL" id="GME77183.1"/>
    </source>
</evidence>
<proteinExistence type="predicted"/>
<evidence type="ECO:0000313" key="2">
    <source>
        <dbReference type="Proteomes" id="UP001165064"/>
    </source>
</evidence>
<gene>
    <name evidence="1" type="ORF">Amon02_000292300</name>
</gene>
<dbReference type="Proteomes" id="UP001165064">
    <property type="component" value="Unassembled WGS sequence"/>
</dbReference>
<name>A0ACB5SYX6_AMBMO</name>
<sequence>MDSLDARLNFSKKLSVLQPSRQASQELASLLIRRADLKDDLYPVIMETLDSVDLNIRVNIFGFIEELINLDTERTYLSSLISDLPIIMVKLLPRKEQEHGANSMVDDPRRLLMNIHSVYSILESISQTLRLSELDNWKNEFFSDTLLDSMDVNRIKADIKFNEQEIYRAILDDIDGLQSIGNDLAGDEYIQQLVDENLTKAWKFLISKKRQSKYERLQIDILSAQQFSSSSSNGLSLLTTGNGFPAISGSHTTSPTSPSTNNGQNNNIDIFTLTHKQVLQRIEADRERQKKGKETTWQVKDKSKLFSEFNEVFEERYGKPWDGKNEDGVLVDELNLVYESCLNDYSGTSMNTITKPLKKTPTTPQALAGSCKTTETATSSSRAIPSKPAATSKIASGATRNGLDDSKKTSTPSKSHPTSNTRVATAKPKTTFVSSSAPAPATSKLRTTSSSNGQSITRKSDSDIRAKSSTSAPSQSRHEIEKERERRQTEVRDIDRTRELKDKYRDNKDTRTTKDREREKDRDRGRDRERNHDRDRDIDRRDRDKDRDRDRGGDISSHRDRDYGYDDYRDTYRGDRDYTRYGDYDRYDDRYNHRYDHRYDGRYDDGYDDGYDRYDGDDYHYKGYNGSSATPYKKYRPSRR</sequence>